<feature type="domain" description="FtsK" evidence="7">
    <location>
        <begin position="969"/>
        <end position="1173"/>
    </location>
</feature>
<dbReference type="InterPro" id="IPR015919">
    <property type="entry name" value="Cadherin-like_sf"/>
</dbReference>
<keyword evidence="4" id="KW-0238">DNA-binding</keyword>
<keyword evidence="5" id="KW-0106">Calcium</keyword>
<dbReference type="GO" id="GO:0016020">
    <property type="term" value="C:membrane"/>
    <property type="evidence" value="ECO:0007669"/>
    <property type="project" value="InterPro"/>
</dbReference>
<evidence type="ECO:0000259" key="7">
    <source>
        <dbReference type="PROSITE" id="PS50901"/>
    </source>
</evidence>
<dbReference type="CDD" id="cd01127">
    <property type="entry name" value="TrwB_TraG_TraD_VirD4"/>
    <property type="match status" value="1"/>
</dbReference>
<dbReference type="Pfam" id="PF09397">
    <property type="entry name" value="FtsK_gamma"/>
    <property type="match status" value="1"/>
</dbReference>
<dbReference type="InterPro" id="IPR002543">
    <property type="entry name" value="FtsK_dom"/>
</dbReference>
<dbReference type="SMART" id="SM00843">
    <property type="entry name" value="Ftsk_gamma"/>
    <property type="match status" value="1"/>
</dbReference>
<reference evidence="8" key="1">
    <citation type="journal article" date="2017" name="J. ISSAAS">
        <title>Comparative analysis of the genomes of Stylophora pistillata and Acropora digitifera provides evidence for extensive differences between species of corals.</title>
        <authorList>
            <person name="Voolstra C.R."/>
            <person name="Li Y."/>
            <person name="Liew Y.J."/>
            <person name="Baumgarten S."/>
            <person name="Zoccola D."/>
            <person name="Flot J.-F."/>
            <person name="Tambutte S."/>
            <person name="Allemand D."/>
            <person name="Aranda M."/>
        </authorList>
    </citation>
    <scope>NUCLEOTIDE SEQUENCE</scope>
    <source>
        <strain evidence="8">CSM Monaco</strain>
        <tissue evidence="8">Whole animal</tissue>
    </source>
</reference>
<dbReference type="EMBL" id="LSMT01000966">
    <property type="protein sequence ID" value="PFX13483.1"/>
    <property type="molecule type" value="Genomic_DNA"/>
</dbReference>
<name>A0A2B4R9J9_STYPI</name>
<sequence>MGGTVSGSGENAKITGITKAGTLTLTVVFEHPTKTDKSLSGDFEITSTRAPAPTDIIWKGGANGLSEKFDGRFSEVEILNNVGGTKSGYRVKEITNLTGQSPSDVARIDSSNKFINYTKLGDFSVDITLEHSGKEEVTLRNNKFKITEADTPKDLVWKGQQSGDGLSKAFNETNKKFTEAEILNNVGGTKTGYAIKEITNLSGQTPSGNATIDSGKKFINYTKVGVFVANVSLEHPTKKDTIFTGAKFKISKANASELNYTNQSKKFVSGSGGEITNDEIKAGLTATSATLKNGYKIKSVSITAKTPNDMGGTVDGNGENAKITGIAKAGTLTLTIVFEHIYKDDKTFTGVKFALNAAPTDIALSKTAVDENKAVGSTVGNLTTTDVNAGDTFTYSLVSGDGSDDNGDFRIDGAVLKTAKVFDFETKNSYKIRIRTTDSAGGTFEKEFTITINNVTESISYAYNSGNKYVEAAANDGSIDNSKYIIATANGLTFKGANGATLTAGTDFTTIGNYQVRETGKFHSTVGGTGQRIVIYQFSDGSQVRQDRNLPAPTKLFIKSGNHIPSGLTMVVTKLSATTAKITFTGNATAHQKTSISDDSVQNVAITFNSTAFTGSPDISAVVGKSKNDIAIEYNYDPPVFSYSYNGIDGFYEKPNDGTVKNRLSISVSRGRFIAAPTAISGVTNAKKYNLNTHYTINNVVPNGLTLEVRRDTGGGNPYILFTGKATAHASANNVNNLSITLKSAMLQGSPDLSAAATKTKNDIVIYFGEYTIFLLNSNHSIITENLLDFGGNKGRFGATNGNYDGENKAFPNGERKIIKFEQNIIANPVMGTHFTVNGLPNNLNFAFKRIDSITIGFYITGSAVNHANSDDTTFTVTFKKRPTVTLYKIVPEKGVKISKIKNLEDDLAMSLAALGIRIIAPIPGEGAIGIEVPNKKPNIVSMKSVLASKKFQQTDMALPIAFGKTITNETFVVDLAKMPHLLMAGATGQGKSVGLNAILTSILYKKHPSEVKFVLVDPKKVELTLFSKIEKHYLAKLPNTEEAIITDTTKVVNTLNSLCIEMDDRYELLKTAKVRNIKEYNDRFKNRRLNPENGHRFLPYIVLVIDEFADLIMTAGKEVETPIARLAQLARAIGIHLIVATQRPSVNVITGIIKANFPSRIAFRVTAKVDSRTILDAPGADQLIGRGDMLYSGGSDITRLQCAFVDTPEVEKITNFIGEQQAYPDAHILPEYIPEGSEAIGDITPDERDPLFREAAEVLVNAQQGSASLLQRKLKLGYNRAGRIIDQLEAAGVVGPFEGSKARSVLLPDTTALNELLEKEKNETNFLYILFVIFCRGDDRSKK</sequence>
<dbReference type="GO" id="GO:0003677">
    <property type="term" value="F:DNA binding"/>
    <property type="evidence" value="ECO:0007669"/>
    <property type="project" value="UniProtKB-KW"/>
</dbReference>
<dbReference type="Gene3D" id="3.40.50.300">
    <property type="entry name" value="P-loop containing nucleotide triphosphate hydrolases"/>
    <property type="match status" value="1"/>
</dbReference>
<evidence type="ECO:0000256" key="4">
    <source>
        <dbReference type="ARBA" id="ARBA00023125"/>
    </source>
</evidence>
<evidence type="ECO:0000256" key="5">
    <source>
        <dbReference type="PROSITE-ProRule" id="PRU00043"/>
    </source>
</evidence>
<comment type="similarity">
    <text evidence="1">Belongs to the FtsK/SpoIIIE/SftA family.</text>
</comment>
<dbReference type="Pfam" id="PF17854">
    <property type="entry name" value="FtsK_alpha"/>
    <property type="match status" value="1"/>
</dbReference>
<dbReference type="InterPro" id="IPR036388">
    <property type="entry name" value="WH-like_DNA-bd_sf"/>
</dbReference>
<dbReference type="Gene3D" id="3.30.980.40">
    <property type="match status" value="1"/>
</dbReference>
<dbReference type="Pfam" id="PF01580">
    <property type="entry name" value="FtsK_SpoIIIE"/>
    <property type="match status" value="1"/>
</dbReference>
<evidence type="ECO:0000256" key="2">
    <source>
        <dbReference type="ARBA" id="ARBA00022741"/>
    </source>
</evidence>
<dbReference type="PANTHER" id="PTHR22683">
    <property type="entry name" value="SPORULATION PROTEIN RELATED"/>
    <property type="match status" value="1"/>
</dbReference>
<dbReference type="CDD" id="cd11304">
    <property type="entry name" value="Cadherin_repeat"/>
    <property type="match status" value="1"/>
</dbReference>
<dbReference type="STRING" id="50429.A0A2B4R9J9"/>
<dbReference type="InterPro" id="IPR050206">
    <property type="entry name" value="FtsK/SpoIIIE/SftA"/>
</dbReference>
<dbReference type="SUPFAM" id="SSF52540">
    <property type="entry name" value="P-loop containing nucleoside triphosphate hydrolases"/>
    <property type="match status" value="1"/>
</dbReference>
<dbReference type="SUPFAM" id="SSF46785">
    <property type="entry name" value="Winged helix' DNA-binding domain"/>
    <property type="match status" value="1"/>
</dbReference>
<evidence type="ECO:0000259" key="6">
    <source>
        <dbReference type="PROSITE" id="PS50268"/>
    </source>
</evidence>
<dbReference type="OrthoDB" id="10065710at2759"/>
<dbReference type="GO" id="GO:0005509">
    <property type="term" value="F:calcium ion binding"/>
    <property type="evidence" value="ECO:0007669"/>
    <property type="project" value="UniProtKB-UniRule"/>
</dbReference>
<dbReference type="InterPro" id="IPR041027">
    <property type="entry name" value="FtsK_alpha"/>
</dbReference>
<keyword evidence="3" id="KW-0067">ATP-binding</keyword>
<dbReference type="InterPro" id="IPR018541">
    <property type="entry name" value="Ftsk_gamma"/>
</dbReference>
<dbReference type="GO" id="GO:0005524">
    <property type="term" value="F:ATP binding"/>
    <property type="evidence" value="ECO:0007669"/>
    <property type="project" value="UniProtKB-KW"/>
</dbReference>
<evidence type="ECO:0000313" key="8">
    <source>
        <dbReference type="EMBL" id="PFX13483.1"/>
    </source>
</evidence>
<evidence type="ECO:0000256" key="1">
    <source>
        <dbReference type="ARBA" id="ARBA00006474"/>
    </source>
</evidence>
<dbReference type="InterPro" id="IPR002126">
    <property type="entry name" value="Cadherin-like_dom"/>
</dbReference>
<dbReference type="PROSITE" id="PS50901">
    <property type="entry name" value="FTSK"/>
    <property type="match status" value="1"/>
</dbReference>
<accession>A0A2B4R9J9</accession>
<organism evidence="8">
    <name type="scientific">Stylophora pistillata</name>
    <name type="common">Smooth cauliflower coral</name>
    <dbReference type="NCBI Taxonomy" id="50429"/>
    <lineage>
        <taxon>Eukaryota</taxon>
        <taxon>Metazoa</taxon>
        <taxon>Cnidaria</taxon>
        <taxon>Anthozoa</taxon>
        <taxon>Hexacorallia</taxon>
        <taxon>Scleractinia</taxon>
        <taxon>Astrocoeniina</taxon>
        <taxon>Pocilloporidae</taxon>
        <taxon>Stylophora</taxon>
    </lineage>
</organism>
<proteinExistence type="inferred from homology"/>
<dbReference type="InterPro" id="IPR036390">
    <property type="entry name" value="WH_DNA-bd_sf"/>
</dbReference>
<keyword evidence="2" id="KW-0547">Nucleotide-binding</keyword>
<dbReference type="Gene3D" id="2.60.40.60">
    <property type="entry name" value="Cadherins"/>
    <property type="match status" value="1"/>
</dbReference>
<dbReference type="GO" id="GO:0007156">
    <property type="term" value="P:homophilic cell adhesion via plasma membrane adhesion molecules"/>
    <property type="evidence" value="ECO:0007669"/>
    <property type="project" value="InterPro"/>
</dbReference>
<dbReference type="Gene3D" id="1.10.10.10">
    <property type="entry name" value="Winged helix-like DNA-binding domain superfamily/Winged helix DNA-binding domain"/>
    <property type="match status" value="1"/>
</dbReference>
<dbReference type="Pfam" id="PF00028">
    <property type="entry name" value="Cadherin"/>
    <property type="match status" value="1"/>
</dbReference>
<evidence type="ECO:0000256" key="3">
    <source>
        <dbReference type="ARBA" id="ARBA00022840"/>
    </source>
</evidence>
<dbReference type="PROSITE" id="PS50268">
    <property type="entry name" value="CADHERIN_2"/>
    <property type="match status" value="1"/>
</dbReference>
<protein>
    <submittedName>
        <fullName evidence="8">DNA translocase FtsK</fullName>
    </submittedName>
</protein>
<gene>
    <name evidence="8" type="primary">ftsK</name>
    <name evidence="8" type="ORF">AWC38_SpisGene22428</name>
</gene>
<comment type="caution">
    <text evidence="8">The sequence shown here is derived from an EMBL/GenBank/DDBJ whole genome shotgun (WGS) entry which is preliminary data.</text>
</comment>
<dbReference type="SUPFAM" id="SSF49313">
    <property type="entry name" value="Cadherin-like"/>
    <property type="match status" value="1"/>
</dbReference>
<feature type="domain" description="Cadherin" evidence="6">
    <location>
        <begin position="361"/>
        <end position="463"/>
    </location>
</feature>
<dbReference type="InterPro" id="IPR027417">
    <property type="entry name" value="P-loop_NTPase"/>
</dbReference>
<dbReference type="PANTHER" id="PTHR22683:SF41">
    <property type="entry name" value="DNA TRANSLOCASE FTSK"/>
    <property type="match status" value="1"/>
</dbReference>